<sequence length="208" mass="23719">MKKALILFAILFTSVTASFSQTKQVEPKGVYKEIEVAKHNRAVEILHGSDASAKQQLIDSILLSPNDYNPPVLYALSRELFLQDKKEQAAFWFYVAQLRARYDANRCADKTATQGVIILNNTYGPDINKFAFTDLVFLESTVEKVVSFVKENEENYDPRWLNLHGMGAFINEKDAALSKPKETWAKIKTQTINDYHTGFKDYLKSVKK</sequence>
<comment type="caution">
    <text evidence="2">The sequence shown here is derived from an EMBL/GenBank/DDBJ whole genome shotgun (WGS) entry which is preliminary data.</text>
</comment>
<dbReference type="RefSeq" id="WP_163912089.1">
    <property type="nucleotide sequence ID" value="NZ_JAAGWD010000001.1"/>
</dbReference>
<evidence type="ECO:0000313" key="2">
    <source>
        <dbReference type="EMBL" id="NEM96607.1"/>
    </source>
</evidence>
<accession>A0A6B3LSR1</accession>
<name>A0A6B3LSR1_9BACT</name>
<reference evidence="2 3" key="1">
    <citation type="submission" date="2020-02" db="EMBL/GenBank/DDBJ databases">
        <authorList>
            <person name="Kim M.K."/>
        </authorList>
    </citation>
    <scope>NUCLEOTIDE SEQUENCE [LARGE SCALE GENOMIC DNA]</scope>
    <source>
        <strain evidence="2 3">BT327</strain>
    </source>
</reference>
<feature type="signal peptide" evidence="1">
    <location>
        <begin position="1"/>
        <end position="19"/>
    </location>
</feature>
<protein>
    <submittedName>
        <fullName evidence="2">Uncharacterized protein</fullName>
    </submittedName>
</protein>
<gene>
    <name evidence="2" type="ORF">GXP69_02775</name>
</gene>
<proteinExistence type="predicted"/>
<organism evidence="2 3">
    <name type="scientific">Pontibacter burrus</name>
    <dbReference type="NCBI Taxonomy" id="2704466"/>
    <lineage>
        <taxon>Bacteria</taxon>
        <taxon>Pseudomonadati</taxon>
        <taxon>Bacteroidota</taxon>
        <taxon>Cytophagia</taxon>
        <taxon>Cytophagales</taxon>
        <taxon>Hymenobacteraceae</taxon>
        <taxon>Pontibacter</taxon>
    </lineage>
</organism>
<keyword evidence="1" id="KW-0732">Signal</keyword>
<evidence type="ECO:0000256" key="1">
    <source>
        <dbReference type="SAM" id="SignalP"/>
    </source>
</evidence>
<dbReference type="Proteomes" id="UP000474777">
    <property type="component" value="Unassembled WGS sequence"/>
</dbReference>
<evidence type="ECO:0000313" key="3">
    <source>
        <dbReference type="Proteomes" id="UP000474777"/>
    </source>
</evidence>
<feature type="chain" id="PRO_5025692949" evidence="1">
    <location>
        <begin position="20"/>
        <end position="208"/>
    </location>
</feature>
<dbReference type="AlphaFoldDB" id="A0A6B3LSR1"/>
<dbReference type="EMBL" id="JAAGWD010000001">
    <property type="protein sequence ID" value="NEM96607.1"/>
    <property type="molecule type" value="Genomic_DNA"/>
</dbReference>
<keyword evidence="3" id="KW-1185">Reference proteome</keyword>